<dbReference type="InterPro" id="IPR003660">
    <property type="entry name" value="HAMP_dom"/>
</dbReference>
<evidence type="ECO:0000256" key="13">
    <source>
        <dbReference type="ARBA" id="ARBA00023136"/>
    </source>
</evidence>
<evidence type="ECO:0000313" key="18">
    <source>
        <dbReference type="Proteomes" id="UP000292927"/>
    </source>
</evidence>
<dbReference type="Pfam" id="PF00672">
    <property type="entry name" value="HAMP"/>
    <property type="match status" value="1"/>
</dbReference>
<dbReference type="InterPro" id="IPR003661">
    <property type="entry name" value="HisK_dim/P_dom"/>
</dbReference>
<dbReference type="PROSITE" id="PS50885">
    <property type="entry name" value="HAMP"/>
    <property type="match status" value="1"/>
</dbReference>
<evidence type="ECO:0000256" key="2">
    <source>
        <dbReference type="ARBA" id="ARBA00004651"/>
    </source>
</evidence>
<dbReference type="AlphaFoldDB" id="A0A4Q7P6P3"/>
<dbReference type="GO" id="GO:0005524">
    <property type="term" value="F:ATP binding"/>
    <property type="evidence" value="ECO:0007669"/>
    <property type="project" value="UniProtKB-KW"/>
</dbReference>
<evidence type="ECO:0000256" key="14">
    <source>
        <dbReference type="SAM" id="Phobius"/>
    </source>
</evidence>
<feature type="domain" description="HAMP" evidence="16">
    <location>
        <begin position="195"/>
        <end position="243"/>
    </location>
</feature>
<dbReference type="CDD" id="cd00075">
    <property type="entry name" value="HATPase"/>
    <property type="match status" value="1"/>
</dbReference>
<dbReference type="RefSeq" id="WP_130435498.1">
    <property type="nucleotide sequence ID" value="NZ_SGXF01000004.1"/>
</dbReference>
<protein>
    <recommendedName>
        <fullName evidence="3">histidine kinase</fullName>
        <ecNumber evidence="3">2.7.13.3</ecNumber>
    </recommendedName>
</protein>
<gene>
    <name evidence="17" type="ORF">EV209_2224</name>
</gene>
<dbReference type="InterPro" id="IPR003594">
    <property type="entry name" value="HATPase_dom"/>
</dbReference>
<dbReference type="FunFam" id="3.30.565.10:FF:000006">
    <property type="entry name" value="Sensor histidine kinase WalK"/>
    <property type="match status" value="1"/>
</dbReference>
<dbReference type="SMART" id="SM00388">
    <property type="entry name" value="HisKA"/>
    <property type="match status" value="1"/>
</dbReference>
<keyword evidence="13 14" id="KW-0472">Membrane</keyword>
<comment type="catalytic activity">
    <reaction evidence="1">
        <text>ATP + protein L-histidine = ADP + protein N-phospho-L-histidine.</text>
        <dbReference type="EC" id="2.7.13.3"/>
    </reaction>
</comment>
<dbReference type="Pfam" id="PF00512">
    <property type="entry name" value="HisKA"/>
    <property type="match status" value="1"/>
</dbReference>
<feature type="transmembrane region" description="Helical" evidence="14">
    <location>
        <begin position="170"/>
        <end position="193"/>
    </location>
</feature>
<dbReference type="CDD" id="cd00082">
    <property type="entry name" value="HisKA"/>
    <property type="match status" value="1"/>
</dbReference>
<evidence type="ECO:0000256" key="4">
    <source>
        <dbReference type="ARBA" id="ARBA00022475"/>
    </source>
</evidence>
<evidence type="ECO:0000313" key="17">
    <source>
        <dbReference type="EMBL" id="RZS94382.1"/>
    </source>
</evidence>
<comment type="caution">
    <text evidence="17">The sequence shown here is derived from an EMBL/GenBank/DDBJ whole genome shotgun (WGS) entry which is preliminary data.</text>
</comment>
<dbReference type="InterPro" id="IPR036097">
    <property type="entry name" value="HisK_dim/P_sf"/>
</dbReference>
<dbReference type="Gene3D" id="1.10.287.130">
    <property type="match status" value="1"/>
</dbReference>
<dbReference type="GO" id="GO:0005886">
    <property type="term" value="C:plasma membrane"/>
    <property type="evidence" value="ECO:0007669"/>
    <property type="project" value="UniProtKB-SubCell"/>
</dbReference>
<dbReference type="EC" id="2.7.13.3" evidence="3"/>
<keyword evidence="7 14" id="KW-0812">Transmembrane</keyword>
<dbReference type="Proteomes" id="UP000292927">
    <property type="component" value="Unassembled WGS sequence"/>
</dbReference>
<evidence type="ECO:0000256" key="7">
    <source>
        <dbReference type="ARBA" id="ARBA00022692"/>
    </source>
</evidence>
<proteinExistence type="predicted"/>
<evidence type="ECO:0000256" key="1">
    <source>
        <dbReference type="ARBA" id="ARBA00000085"/>
    </source>
</evidence>
<dbReference type="EMBL" id="SGXF01000004">
    <property type="protein sequence ID" value="RZS94382.1"/>
    <property type="molecule type" value="Genomic_DNA"/>
</dbReference>
<evidence type="ECO:0000259" key="16">
    <source>
        <dbReference type="PROSITE" id="PS50885"/>
    </source>
</evidence>
<dbReference type="InterPro" id="IPR036890">
    <property type="entry name" value="HATPase_C_sf"/>
</dbReference>
<keyword evidence="8" id="KW-0547">Nucleotide-binding</keyword>
<dbReference type="PANTHER" id="PTHR45528">
    <property type="entry name" value="SENSOR HISTIDINE KINASE CPXA"/>
    <property type="match status" value="1"/>
</dbReference>
<name>A0A4Q7P6P3_9FIRM</name>
<evidence type="ECO:0000256" key="9">
    <source>
        <dbReference type="ARBA" id="ARBA00022777"/>
    </source>
</evidence>
<dbReference type="InterPro" id="IPR004358">
    <property type="entry name" value="Sig_transdc_His_kin-like_C"/>
</dbReference>
<dbReference type="InterPro" id="IPR005467">
    <property type="entry name" value="His_kinase_dom"/>
</dbReference>
<dbReference type="OrthoDB" id="9813151at2"/>
<dbReference type="SUPFAM" id="SSF158472">
    <property type="entry name" value="HAMP domain-like"/>
    <property type="match status" value="1"/>
</dbReference>
<dbReference type="PROSITE" id="PS50109">
    <property type="entry name" value="HIS_KIN"/>
    <property type="match status" value="1"/>
</dbReference>
<accession>A0A4Q7P6P3</accession>
<comment type="subcellular location">
    <subcellularLocation>
        <location evidence="2">Cell membrane</location>
        <topology evidence="2">Multi-pass membrane protein</topology>
    </subcellularLocation>
</comment>
<dbReference type="Pfam" id="PF02518">
    <property type="entry name" value="HATPase_c"/>
    <property type="match status" value="1"/>
</dbReference>
<dbReference type="PRINTS" id="PR00344">
    <property type="entry name" value="BCTRLSENSOR"/>
</dbReference>
<dbReference type="FunFam" id="1.10.287.130:FF:000001">
    <property type="entry name" value="Two-component sensor histidine kinase"/>
    <property type="match status" value="1"/>
</dbReference>
<feature type="transmembrane region" description="Helical" evidence="14">
    <location>
        <begin position="12"/>
        <end position="34"/>
    </location>
</feature>
<evidence type="ECO:0000256" key="3">
    <source>
        <dbReference type="ARBA" id="ARBA00012438"/>
    </source>
</evidence>
<evidence type="ECO:0000259" key="15">
    <source>
        <dbReference type="PROSITE" id="PS50109"/>
    </source>
</evidence>
<evidence type="ECO:0000256" key="10">
    <source>
        <dbReference type="ARBA" id="ARBA00022840"/>
    </source>
</evidence>
<keyword evidence="4" id="KW-1003">Cell membrane</keyword>
<evidence type="ECO:0000256" key="6">
    <source>
        <dbReference type="ARBA" id="ARBA00022679"/>
    </source>
</evidence>
<dbReference type="GO" id="GO:0000155">
    <property type="term" value="F:phosphorelay sensor kinase activity"/>
    <property type="evidence" value="ECO:0007669"/>
    <property type="project" value="InterPro"/>
</dbReference>
<dbReference type="SMART" id="SM00387">
    <property type="entry name" value="HATPase_c"/>
    <property type="match status" value="1"/>
</dbReference>
<organism evidence="17 18">
    <name type="scientific">Cuneatibacter caecimuris</name>
    <dbReference type="NCBI Taxonomy" id="1796618"/>
    <lineage>
        <taxon>Bacteria</taxon>
        <taxon>Bacillati</taxon>
        <taxon>Bacillota</taxon>
        <taxon>Clostridia</taxon>
        <taxon>Lachnospirales</taxon>
        <taxon>Lachnospiraceae</taxon>
        <taxon>Cuneatibacter</taxon>
    </lineage>
</organism>
<evidence type="ECO:0000256" key="12">
    <source>
        <dbReference type="ARBA" id="ARBA00023012"/>
    </source>
</evidence>
<keyword evidence="5" id="KW-0597">Phosphoprotein</keyword>
<dbReference type="CDD" id="cd06225">
    <property type="entry name" value="HAMP"/>
    <property type="match status" value="1"/>
</dbReference>
<keyword evidence="11 14" id="KW-1133">Transmembrane helix</keyword>
<dbReference type="SUPFAM" id="SSF47384">
    <property type="entry name" value="Homodimeric domain of signal transducing histidine kinase"/>
    <property type="match status" value="1"/>
</dbReference>
<keyword evidence="6" id="KW-0808">Transferase</keyword>
<reference evidence="17 18" key="1">
    <citation type="submission" date="2019-02" db="EMBL/GenBank/DDBJ databases">
        <title>Genomic Encyclopedia of Type Strains, Phase IV (KMG-IV): sequencing the most valuable type-strain genomes for metagenomic binning, comparative biology and taxonomic classification.</title>
        <authorList>
            <person name="Goeker M."/>
        </authorList>
    </citation>
    <scope>NUCLEOTIDE SEQUENCE [LARGE SCALE GENOMIC DNA]</scope>
    <source>
        <strain evidence="17 18">DSM 29486</strain>
    </source>
</reference>
<keyword evidence="18" id="KW-1185">Reference proteome</keyword>
<dbReference type="Gene3D" id="6.10.340.10">
    <property type="match status" value="1"/>
</dbReference>
<keyword evidence="9" id="KW-0418">Kinase</keyword>
<keyword evidence="12" id="KW-0902">Two-component regulatory system</keyword>
<keyword evidence="10" id="KW-0067">ATP-binding</keyword>
<dbReference type="InterPro" id="IPR050398">
    <property type="entry name" value="HssS/ArlS-like"/>
</dbReference>
<feature type="domain" description="Histidine kinase" evidence="15">
    <location>
        <begin position="251"/>
        <end position="468"/>
    </location>
</feature>
<evidence type="ECO:0000256" key="11">
    <source>
        <dbReference type="ARBA" id="ARBA00022989"/>
    </source>
</evidence>
<dbReference type="Gene3D" id="3.30.565.10">
    <property type="entry name" value="Histidine kinase-like ATPase, C-terminal domain"/>
    <property type="match status" value="1"/>
</dbReference>
<sequence length="478" mass="53337">MKKTKTLYSKFILGYLLFGLLGFAAVATIGSFLCNRYVLNRQRELMYQEANAIASSYRSSYSGSETNFTSGVSLQLNAVDRCMNAEIWIMDNKGRILFSTRDRDVPEETDFDPIDSGSRYYVIGDFYGMFEAPQLSVYCQMIGQYHTNAYVLLHYPVSELKAAQDGAMNIVYLISLIIFALSFVILILLHFVIYNPLRKINKAANEYAAGNLTYDPGVHTHDEMGYLSATLKYMASELNNTGESQRKFVANVSHDFRSPLTSIKGYIEAIQDGTIPPQLQDKYLNIVLDETNRLTKLTQNLLTLNTFDSKGAFLEYSNFDINHVVKKTIAAFEGLCGKKGITFDLTTSSRELIVTADIGKIQQVLYNLIDNAIKFSRQDSSIAISTTDRYGKVFVSVKDSGAGIPRESQGKIFDRFYKTDPSRGKDKKGTGLGLSITKEIILAHNQTIDVISTEGVGSEFIFTLQMANAGREKGGNPK</sequence>
<evidence type="ECO:0000256" key="8">
    <source>
        <dbReference type="ARBA" id="ARBA00022741"/>
    </source>
</evidence>
<dbReference type="SUPFAM" id="SSF55874">
    <property type="entry name" value="ATPase domain of HSP90 chaperone/DNA topoisomerase II/histidine kinase"/>
    <property type="match status" value="1"/>
</dbReference>
<evidence type="ECO:0000256" key="5">
    <source>
        <dbReference type="ARBA" id="ARBA00022553"/>
    </source>
</evidence>
<dbReference type="PANTHER" id="PTHR45528:SF1">
    <property type="entry name" value="SENSOR HISTIDINE KINASE CPXA"/>
    <property type="match status" value="1"/>
</dbReference>